<evidence type="ECO:0000259" key="1">
    <source>
        <dbReference type="PROSITE" id="PS50166"/>
    </source>
</evidence>
<protein>
    <recommendedName>
        <fullName evidence="1">Importin N-terminal domain-containing protein</fullName>
    </recommendedName>
</protein>
<dbReference type="SUPFAM" id="SSF48371">
    <property type="entry name" value="ARM repeat"/>
    <property type="match status" value="1"/>
</dbReference>
<dbReference type="OrthoDB" id="4201842at2759"/>
<dbReference type="GO" id="GO:0005634">
    <property type="term" value="C:nucleus"/>
    <property type="evidence" value="ECO:0007669"/>
    <property type="project" value="UniProtKB-ARBA"/>
</dbReference>
<dbReference type="AlphaFoldDB" id="A0A1B7NJT6"/>
<dbReference type="InterPro" id="IPR001494">
    <property type="entry name" value="Importin-beta_N"/>
</dbReference>
<evidence type="ECO:0000313" key="3">
    <source>
        <dbReference type="Proteomes" id="UP000091918"/>
    </source>
</evidence>
<keyword evidence="3" id="KW-1185">Reference proteome</keyword>
<reference evidence="2 3" key="1">
    <citation type="submission" date="2015-07" db="EMBL/GenBank/DDBJ databases">
        <title>Emmonsia species relationships and genome sequence.</title>
        <authorList>
            <person name="Cuomo C.A."/>
            <person name="Schwartz I.S."/>
            <person name="Kenyon C."/>
            <person name="de Hoog G.S."/>
            <person name="Govender N.P."/>
            <person name="Botha A."/>
            <person name="Moreno L."/>
            <person name="de Vries M."/>
            <person name="Munoz J.F."/>
            <person name="Stielow J.B."/>
        </authorList>
    </citation>
    <scope>NUCLEOTIDE SEQUENCE [LARGE SCALE GENOMIC DNA]</scope>
    <source>
        <strain evidence="2 3">CBS 136260</strain>
    </source>
</reference>
<dbReference type="GO" id="GO:0006886">
    <property type="term" value="P:intracellular protein transport"/>
    <property type="evidence" value="ECO:0007669"/>
    <property type="project" value="InterPro"/>
</dbReference>
<name>A0A1B7NJT6_9EURO</name>
<dbReference type="EMBL" id="LGUA01003782">
    <property type="protein sequence ID" value="OAX76982.1"/>
    <property type="molecule type" value="Genomic_DNA"/>
</dbReference>
<gene>
    <name evidence="2" type="ORF">ACJ72_08724</name>
</gene>
<feature type="domain" description="Importin N-terminal" evidence="1">
    <location>
        <begin position="34"/>
        <end position="76"/>
    </location>
</feature>
<dbReference type="STRING" id="1658172.A0A1B7NJT6"/>
<organism evidence="2 3">
    <name type="scientific">Emergomyces africanus</name>
    <dbReference type="NCBI Taxonomy" id="1955775"/>
    <lineage>
        <taxon>Eukaryota</taxon>
        <taxon>Fungi</taxon>
        <taxon>Dikarya</taxon>
        <taxon>Ascomycota</taxon>
        <taxon>Pezizomycotina</taxon>
        <taxon>Eurotiomycetes</taxon>
        <taxon>Eurotiomycetidae</taxon>
        <taxon>Onygenales</taxon>
        <taxon>Ajellomycetaceae</taxon>
        <taxon>Emergomyces</taxon>
    </lineage>
</organism>
<sequence>MASKENGAGQAFAPVLAAVATMQGNVSRSEKTHAHEFLEKFQKSVEAWTTTHALLQSAEIPAEAKLFAATTLKGKV</sequence>
<accession>A0A1B7NJT6</accession>
<dbReference type="InterPro" id="IPR011989">
    <property type="entry name" value="ARM-like"/>
</dbReference>
<dbReference type="Pfam" id="PF03810">
    <property type="entry name" value="IBN_N"/>
    <property type="match status" value="1"/>
</dbReference>
<dbReference type="PROSITE" id="PS50166">
    <property type="entry name" value="IMPORTIN_B_NT"/>
    <property type="match status" value="1"/>
</dbReference>
<dbReference type="Proteomes" id="UP000091918">
    <property type="component" value="Unassembled WGS sequence"/>
</dbReference>
<dbReference type="InterPro" id="IPR016024">
    <property type="entry name" value="ARM-type_fold"/>
</dbReference>
<evidence type="ECO:0000313" key="2">
    <source>
        <dbReference type="EMBL" id="OAX76982.1"/>
    </source>
</evidence>
<comment type="caution">
    <text evidence="2">The sequence shown here is derived from an EMBL/GenBank/DDBJ whole genome shotgun (WGS) entry which is preliminary data.</text>
</comment>
<dbReference type="Gene3D" id="1.25.10.10">
    <property type="entry name" value="Leucine-rich Repeat Variant"/>
    <property type="match status" value="1"/>
</dbReference>
<dbReference type="GO" id="GO:0031267">
    <property type="term" value="F:small GTPase binding"/>
    <property type="evidence" value="ECO:0007669"/>
    <property type="project" value="InterPro"/>
</dbReference>
<proteinExistence type="predicted"/>